<evidence type="ECO:0000313" key="2">
    <source>
        <dbReference type="EMBL" id="MBO0938116.1"/>
    </source>
</evidence>
<name>A0A939GGW4_9BACT</name>
<dbReference type="EMBL" id="JAFMYV010000008">
    <property type="protein sequence ID" value="MBO0938116.1"/>
    <property type="molecule type" value="Genomic_DNA"/>
</dbReference>
<organism evidence="2 3">
    <name type="scientific">Fibrella rubiginis</name>
    <dbReference type="NCBI Taxonomy" id="2817060"/>
    <lineage>
        <taxon>Bacteria</taxon>
        <taxon>Pseudomonadati</taxon>
        <taxon>Bacteroidota</taxon>
        <taxon>Cytophagia</taxon>
        <taxon>Cytophagales</taxon>
        <taxon>Spirosomataceae</taxon>
        <taxon>Fibrella</taxon>
    </lineage>
</organism>
<feature type="domain" description="DUF2281" evidence="1">
    <location>
        <begin position="22"/>
        <end position="68"/>
    </location>
</feature>
<reference evidence="2" key="1">
    <citation type="submission" date="2021-03" db="EMBL/GenBank/DDBJ databases">
        <title>Fibrella sp. HMF5335 genome sequencing and assembly.</title>
        <authorList>
            <person name="Kang H."/>
            <person name="Kim H."/>
            <person name="Bae S."/>
            <person name="Joh K."/>
        </authorList>
    </citation>
    <scope>NUCLEOTIDE SEQUENCE</scope>
    <source>
        <strain evidence="2">HMF5335</strain>
    </source>
</reference>
<comment type="caution">
    <text evidence="2">The sequence shown here is derived from an EMBL/GenBank/DDBJ whole genome shotgun (WGS) entry which is preliminary data.</text>
</comment>
<protein>
    <submittedName>
        <fullName evidence="2">DUF2281 domain-containing protein</fullName>
    </submittedName>
</protein>
<dbReference type="Pfam" id="PF10047">
    <property type="entry name" value="DUF2281"/>
    <property type="match status" value="1"/>
</dbReference>
<dbReference type="RefSeq" id="WP_207365649.1">
    <property type="nucleotide sequence ID" value="NZ_JAFMYV010000008.1"/>
</dbReference>
<dbReference type="InterPro" id="IPR018739">
    <property type="entry name" value="DUF2281"/>
</dbReference>
<dbReference type="Proteomes" id="UP000664034">
    <property type="component" value="Unassembled WGS sequence"/>
</dbReference>
<evidence type="ECO:0000259" key="1">
    <source>
        <dbReference type="Pfam" id="PF10047"/>
    </source>
</evidence>
<proteinExistence type="predicted"/>
<gene>
    <name evidence="2" type="ORF">J2I47_16310</name>
</gene>
<keyword evidence="3" id="KW-1185">Reference proteome</keyword>
<evidence type="ECO:0000313" key="3">
    <source>
        <dbReference type="Proteomes" id="UP000664034"/>
    </source>
</evidence>
<dbReference type="AlphaFoldDB" id="A0A939GGW4"/>
<sequence>MLIAIEGTYENGHITLAEQPPLHKKTKVFVTFFEEEKEEKVKRQAGSLKGQIHVPDDFNEPLNDLRDYM</sequence>
<accession>A0A939GGW4</accession>